<evidence type="ECO:0000313" key="8">
    <source>
        <dbReference type="WBParaSite" id="ACRNAN_scaffold6976.g29186.t1"/>
    </source>
</evidence>
<protein>
    <submittedName>
        <fullName evidence="8">Coiled-coil domain-containing protein 132</fullName>
    </submittedName>
</protein>
<feature type="domain" description="Vacuolar protein sorting-associated protein 54 N-terminal" evidence="6">
    <location>
        <begin position="27"/>
        <end position="315"/>
    </location>
</feature>
<proteinExistence type="predicted"/>
<feature type="domain" description="Syndetin C-terminal" evidence="5">
    <location>
        <begin position="665"/>
        <end position="899"/>
    </location>
</feature>
<keyword evidence="1" id="KW-0813">Transport</keyword>
<dbReference type="InterPro" id="IPR040047">
    <property type="entry name" value="VPS50"/>
</dbReference>
<dbReference type="GO" id="GO:0000149">
    <property type="term" value="F:SNARE binding"/>
    <property type="evidence" value="ECO:0007669"/>
    <property type="project" value="TreeGrafter"/>
</dbReference>
<dbReference type="Proteomes" id="UP000887540">
    <property type="component" value="Unplaced"/>
</dbReference>
<dbReference type="GO" id="GO:0032456">
    <property type="term" value="P:endocytic recycling"/>
    <property type="evidence" value="ECO:0007669"/>
    <property type="project" value="InterPro"/>
</dbReference>
<feature type="region of interest" description="Disordered" evidence="4">
    <location>
        <begin position="498"/>
        <end position="545"/>
    </location>
</feature>
<keyword evidence="7" id="KW-1185">Reference proteome</keyword>
<dbReference type="InterPro" id="IPR019514">
    <property type="entry name" value="Syndetin_C"/>
</dbReference>
<name>A0A914EC29_9BILA</name>
<keyword evidence="2" id="KW-0653">Protein transport</keyword>
<keyword evidence="3" id="KW-0175">Coiled coil</keyword>
<reference evidence="8" key="1">
    <citation type="submission" date="2022-11" db="UniProtKB">
        <authorList>
            <consortium name="WormBaseParasite"/>
        </authorList>
    </citation>
    <scope>IDENTIFICATION</scope>
</reference>
<sequence length="906" mass="103085">MLPSTSALEISESSMPATEQAAAEVFDEIDFTYFIEGNFDATAYELQKMLGDEFELDEIERERFKLKRQLQVVSKKVTALITKNSAAFAKQVQQYAIVQEEAGKMVELISGIREGLSKSQSECRTALSIVANDRKRKMLRQLKSTLFKLKTLYETEFRLKELIQEGDFPGAIQLCVEAKNAARVYENYSCIKDLTANLCRTLESMESHIDDALAGLTVVFDINRYSLVYSAYLMLDKVESAAVKLSSFFRATIESSARTVLVDHLTRSSQNLTTDTMSYEQLCEAIKTEEVLTVVRELGMVLCKVLFIYHAILRYHIDEDERLLCAAPEPENEFEAAPIVEKGVMQKSLSEGLYGIFKTASNKFNILLCCQDLSQLKFDNFLDIVEMSNRFRKFGRHHFGNSCGEVAISLEKQTYLYFGRYHQERMEELKMFLENEVFTLCPVPLQFTLFDLQEFQFLKESTDAFDDDDLHVQHVSDQAGLGEQLDYTILTTDAENPFLPGSKLANGPDREGTPVQNGVQKDENKDSKGSLSRSSSEDSCYINEDPSMHSSMPNICNTALNLLRFFGRYIRMTSMLHSIAEQAIFSITQLFHYFTYSIFTFFSSDTIKDLFESDVGSDRLQRVVETIRKNLIMPDSPSKIPENAGSRFYSCHLSPCVNINEQESLYALAERIVAVESVIFLGKQLELLKPVLESLLPTNFKGQGLQTFYKNILVITGDLRDCIYGSVASRSLNYAQLMKSIVSVNWDISDIQSQHNKYVDVLIQDLKNFHQRLKIVPESVHMSTEVNNCIWNLIILFVFKSLVQGYADSSKKCTNEGRALMLLDFQQLIGEMESMAGLRPLPHKSYVEEYIKAYYLPESNLETWMVQHQEYTNNQLVALLNATSSFSKKAKSRLINVLEGKDLSIS</sequence>
<dbReference type="GO" id="GO:1990745">
    <property type="term" value="C:EARP complex"/>
    <property type="evidence" value="ECO:0007669"/>
    <property type="project" value="InterPro"/>
</dbReference>
<dbReference type="WBParaSite" id="ACRNAN_scaffold6976.g29186.t1">
    <property type="protein sequence ID" value="ACRNAN_scaffold6976.g29186.t1"/>
    <property type="gene ID" value="ACRNAN_scaffold6976.g29186"/>
</dbReference>
<dbReference type="GO" id="GO:0005829">
    <property type="term" value="C:cytosol"/>
    <property type="evidence" value="ECO:0007669"/>
    <property type="project" value="GOC"/>
</dbReference>
<evidence type="ECO:0000256" key="2">
    <source>
        <dbReference type="ARBA" id="ARBA00022927"/>
    </source>
</evidence>
<dbReference type="GO" id="GO:0015031">
    <property type="term" value="P:protein transport"/>
    <property type="evidence" value="ECO:0007669"/>
    <property type="project" value="UniProtKB-KW"/>
</dbReference>
<accession>A0A914EC29</accession>
<evidence type="ECO:0000259" key="5">
    <source>
        <dbReference type="Pfam" id="PF10474"/>
    </source>
</evidence>
<dbReference type="Pfam" id="PF10475">
    <property type="entry name" value="Vps54_N"/>
    <property type="match status" value="1"/>
</dbReference>
<dbReference type="GO" id="GO:0042147">
    <property type="term" value="P:retrograde transport, endosome to Golgi"/>
    <property type="evidence" value="ECO:0007669"/>
    <property type="project" value="InterPro"/>
</dbReference>
<dbReference type="InterPro" id="IPR019515">
    <property type="entry name" value="VPS54_N"/>
</dbReference>
<feature type="compositionally biased region" description="Low complexity" evidence="4">
    <location>
        <begin position="529"/>
        <end position="539"/>
    </location>
</feature>
<evidence type="ECO:0000256" key="4">
    <source>
        <dbReference type="SAM" id="MobiDB-lite"/>
    </source>
</evidence>
<dbReference type="PANTHER" id="PTHR13258">
    <property type="entry name" value="SYNDETIN"/>
    <property type="match status" value="1"/>
</dbReference>
<dbReference type="PANTHER" id="PTHR13258:SF0">
    <property type="entry name" value="SYNDETIN"/>
    <property type="match status" value="1"/>
</dbReference>
<evidence type="ECO:0000259" key="6">
    <source>
        <dbReference type="Pfam" id="PF10475"/>
    </source>
</evidence>
<evidence type="ECO:0000256" key="3">
    <source>
        <dbReference type="ARBA" id="ARBA00023054"/>
    </source>
</evidence>
<evidence type="ECO:0000256" key="1">
    <source>
        <dbReference type="ARBA" id="ARBA00022448"/>
    </source>
</evidence>
<dbReference type="AlphaFoldDB" id="A0A914EC29"/>
<dbReference type="Pfam" id="PF10474">
    <property type="entry name" value="Syndetin_C"/>
    <property type="match status" value="1"/>
</dbReference>
<organism evidence="7 8">
    <name type="scientific">Acrobeloides nanus</name>
    <dbReference type="NCBI Taxonomy" id="290746"/>
    <lineage>
        <taxon>Eukaryota</taxon>
        <taxon>Metazoa</taxon>
        <taxon>Ecdysozoa</taxon>
        <taxon>Nematoda</taxon>
        <taxon>Chromadorea</taxon>
        <taxon>Rhabditida</taxon>
        <taxon>Tylenchina</taxon>
        <taxon>Cephalobomorpha</taxon>
        <taxon>Cephaloboidea</taxon>
        <taxon>Cephalobidae</taxon>
        <taxon>Acrobeloides</taxon>
    </lineage>
</organism>
<evidence type="ECO:0000313" key="7">
    <source>
        <dbReference type="Proteomes" id="UP000887540"/>
    </source>
</evidence>